<evidence type="ECO:0000256" key="2">
    <source>
        <dbReference type="ARBA" id="ARBA00023015"/>
    </source>
</evidence>
<dbReference type="InterPro" id="IPR013249">
    <property type="entry name" value="RNA_pol_sigma70_r4_t2"/>
</dbReference>
<evidence type="ECO:0000256" key="3">
    <source>
        <dbReference type="ARBA" id="ARBA00023082"/>
    </source>
</evidence>
<dbReference type="NCBIfam" id="TIGR02937">
    <property type="entry name" value="sigma70-ECF"/>
    <property type="match status" value="1"/>
</dbReference>
<gene>
    <name evidence="7" type="ORF">ACFPZN_14690</name>
</gene>
<organism evidence="7 8">
    <name type="scientific">Actinomadura rugatobispora</name>
    <dbReference type="NCBI Taxonomy" id="1994"/>
    <lineage>
        <taxon>Bacteria</taxon>
        <taxon>Bacillati</taxon>
        <taxon>Actinomycetota</taxon>
        <taxon>Actinomycetes</taxon>
        <taxon>Streptosporangiales</taxon>
        <taxon>Thermomonosporaceae</taxon>
        <taxon>Actinomadura</taxon>
    </lineage>
</organism>
<evidence type="ECO:0000256" key="1">
    <source>
        <dbReference type="ARBA" id="ARBA00010641"/>
    </source>
</evidence>
<proteinExistence type="inferred from homology"/>
<dbReference type="SUPFAM" id="SSF88946">
    <property type="entry name" value="Sigma2 domain of RNA polymerase sigma factors"/>
    <property type="match status" value="1"/>
</dbReference>
<evidence type="ECO:0000313" key="7">
    <source>
        <dbReference type="EMBL" id="MFC5746871.1"/>
    </source>
</evidence>
<dbReference type="Gene3D" id="1.10.1740.10">
    <property type="match status" value="1"/>
</dbReference>
<feature type="domain" description="RNA polymerase sigma factor 70 region 4 type 2" evidence="6">
    <location>
        <begin position="135"/>
        <end position="185"/>
    </location>
</feature>
<dbReference type="SUPFAM" id="SSF88659">
    <property type="entry name" value="Sigma3 and sigma4 domains of RNA polymerase sigma factors"/>
    <property type="match status" value="1"/>
</dbReference>
<dbReference type="PANTHER" id="PTHR43133">
    <property type="entry name" value="RNA POLYMERASE ECF-TYPE SIGMA FACTO"/>
    <property type="match status" value="1"/>
</dbReference>
<dbReference type="PANTHER" id="PTHR43133:SF25">
    <property type="entry name" value="RNA POLYMERASE SIGMA FACTOR RFAY-RELATED"/>
    <property type="match status" value="1"/>
</dbReference>
<evidence type="ECO:0000256" key="4">
    <source>
        <dbReference type="ARBA" id="ARBA00023163"/>
    </source>
</evidence>
<dbReference type="Proteomes" id="UP001596074">
    <property type="component" value="Unassembled WGS sequence"/>
</dbReference>
<evidence type="ECO:0000259" key="6">
    <source>
        <dbReference type="Pfam" id="PF08281"/>
    </source>
</evidence>
<dbReference type="InterPro" id="IPR007627">
    <property type="entry name" value="RNA_pol_sigma70_r2"/>
</dbReference>
<dbReference type="Pfam" id="PF08281">
    <property type="entry name" value="Sigma70_r4_2"/>
    <property type="match status" value="1"/>
</dbReference>
<comment type="similarity">
    <text evidence="1">Belongs to the sigma-70 factor family. ECF subfamily.</text>
</comment>
<dbReference type="InterPro" id="IPR036388">
    <property type="entry name" value="WH-like_DNA-bd_sf"/>
</dbReference>
<keyword evidence="3" id="KW-0731">Sigma factor</keyword>
<dbReference type="EMBL" id="JBHSON010000017">
    <property type="protein sequence ID" value="MFC5746871.1"/>
    <property type="molecule type" value="Genomic_DNA"/>
</dbReference>
<keyword evidence="2" id="KW-0805">Transcription regulation</keyword>
<dbReference type="InterPro" id="IPR014284">
    <property type="entry name" value="RNA_pol_sigma-70_dom"/>
</dbReference>
<protein>
    <submittedName>
        <fullName evidence="7">RNA polymerase sigma factor</fullName>
    </submittedName>
</protein>
<sequence>MAALTRLPDTPGRRDTDAAIIGRSRHEPELFAALFDRYHAAIHGYAARRLGPALADDVAAETFLIAFDRRGGYDLDRSDARPWLYGIASNLIARRHRAEVRQYRALARAGTDEVAEGHADRVAVRIDAQAARGPLAAALAALADGDRDVLLLVAWAELTVQEAAEALGIPAGTARSRLHRTRKRIRAALGATAHGEDSDR</sequence>
<dbReference type="CDD" id="cd06171">
    <property type="entry name" value="Sigma70_r4"/>
    <property type="match status" value="1"/>
</dbReference>
<dbReference type="InterPro" id="IPR013324">
    <property type="entry name" value="RNA_pol_sigma_r3/r4-like"/>
</dbReference>
<dbReference type="Pfam" id="PF04542">
    <property type="entry name" value="Sigma70_r2"/>
    <property type="match status" value="1"/>
</dbReference>
<keyword evidence="8" id="KW-1185">Reference proteome</keyword>
<dbReference type="InterPro" id="IPR013325">
    <property type="entry name" value="RNA_pol_sigma_r2"/>
</dbReference>
<reference evidence="8" key="1">
    <citation type="journal article" date="2019" name="Int. J. Syst. Evol. Microbiol.">
        <title>The Global Catalogue of Microorganisms (GCM) 10K type strain sequencing project: providing services to taxonomists for standard genome sequencing and annotation.</title>
        <authorList>
            <consortium name="The Broad Institute Genomics Platform"/>
            <consortium name="The Broad Institute Genome Sequencing Center for Infectious Disease"/>
            <person name="Wu L."/>
            <person name="Ma J."/>
        </authorList>
    </citation>
    <scope>NUCLEOTIDE SEQUENCE [LARGE SCALE GENOMIC DNA]</scope>
    <source>
        <strain evidence="8">KCTC 42087</strain>
    </source>
</reference>
<dbReference type="Gene3D" id="1.10.10.10">
    <property type="entry name" value="Winged helix-like DNA-binding domain superfamily/Winged helix DNA-binding domain"/>
    <property type="match status" value="1"/>
</dbReference>
<dbReference type="InterPro" id="IPR039425">
    <property type="entry name" value="RNA_pol_sigma-70-like"/>
</dbReference>
<keyword evidence="4" id="KW-0804">Transcription</keyword>
<comment type="caution">
    <text evidence="7">The sequence shown here is derived from an EMBL/GenBank/DDBJ whole genome shotgun (WGS) entry which is preliminary data.</text>
</comment>
<feature type="domain" description="RNA polymerase sigma-70 region 2" evidence="5">
    <location>
        <begin position="34"/>
        <end position="101"/>
    </location>
</feature>
<evidence type="ECO:0000259" key="5">
    <source>
        <dbReference type="Pfam" id="PF04542"/>
    </source>
</evidence>
<dbReference type="RefSeq" id="WP_378282488.1">
    <property type="nucleotide sequence ID" value="NZ_JBHSON010000017.1"/>
</dbReference>
<accession>A0ABW0ZXS0</accession>
<name>A0ABW0ZXS0_9ACTN</name>
<evidence type="ECO:0000313" key="8">
    <source>
        <dbReference type="Proteomes" id="UP001596074"/>
    </source>
</evidence>